<feature type="domain" description="Beta-ketoacyl synthase-like N-terminal" evidence="1">
    <location>
        <begin position="26"/>
        <end position="124"/>
    </location>
</feature>
<evidence type="ECO:0000313" key="2">
    <source>
        <dbReference type="EMBL" id="RXJ57863.1"/>
    </source>
</evidence>
<dbReference type="InterPro" id="IPR014030">
    <property type="entry name" value="Ketoacyl_synth_N"/>
</dbReference>
<dbReference type="OrthoDB" id="5339142at2"/>
<dbReference type="Proteomes" id="UP000290657">
    <property type="component" value="Unassembled WGS sequence"/>
</dbReference>
<proteinExistence type="predicted"/>
<dbReference type="EMBL" id="PDKN01000003">
    <property type="protein sequence ID" value="RXJ57863.1"/>
    <property type="molecule type" value="Genomic_DNA"/>
</dbReference>
<evidence type="ECO:0000313" key="3">
    <source>
        <dbReference type="Proteomes" id="UP000290657"/>
    </source>
</evidence>
<accession>A0A4Q0XUK9</accession>
<sequence length="212" mass="23838">MKINLEITNAAYMMDKECIEELRTKELVPKMVFRRRLTKAAKFVVELIDKVKFEQGRIMYASAFGELPATANILHAILHQEGISPTDFQNSVYNTPVSYASILQNNKHEILTISCGDNSSDRLLKLGAIKALDGDEILLLATETLNIVKIEEVNECIDFLECAVVLKVKVTQDEATHVIKKCKEKVPASLELLIGIAQTFDPNQRHIIEVKL</sequence>
<dbReference type="AlphaFoldDB" id="A0A4Q0XUK9"/>
<dbReference type="Pfam" id="PF13723">
    <property type="entry name" value="Ketoacyl-synt_2"/>
    <property type="match status" value="1"/>
</dbReference>
<protein>
    <recommendedName>
        <fullName evidence="1">Beta-ketoacyl synthase-like N-terminal domain-containing protein</fullName>
    </recommendedName>
</protein>
<keyword evidence="3" id="KW-1185">Reference proteome</keyword>
<comment type="caution">
    <text evidence="2">The sequence shown here is derived from an EMBL/GenBank/DDBJ whole genome shotgun (WGS) entry which is preliminary data.</text>
</comment>
<reference evidence="2 3" key="1">
    <citation type="submission" date="2017-10" db="EMBL/GenBank/DDBJ databases">
        <title>Genomics of the genus Arcobacter.</title>
        <authorList>
            <person name="Perez-Cataluna A."/>
            <person name="Figueras M.J."/>
        </authorList>
    </citation>
    <scope>NUCLEOTIDE SEQUENCE [LARGE SCALE GENOMIC DNA]</scope>
    <source>
        <strain evidence="2 3">CECT 8987</strain>
    </source>
</reference>
<organism evidence="2 3">
    <name type="scientific">Candidatus Marinarcus aquaticus</name>
    <dbReference type="NCBI Taxonomy" id="2044504"/>
    <lineage>
        <taxon>Bacteria</taxon>
        <taxon>Pseudomonadati</taxon>
        <taxon>Campylobacterota</taxon>
        <taxon>Epsilonproteobacteria</taxon>
        <taxon>Campylobacterales</taxon>
        <taxon>Arcobacteraceae</taxon>
        <taxon>Candidatus Marinarcus</taxon>
    </lineage>
</organism>
<evidence type="ECO:0000259" key="1">
    <source>
        <dbReference type="Pfam" id="PF13723"/>
    </source>
</evidence>
<gene>
    <name evidence="2" type="ORF">CRV04_04980</name>
</gene>
<dbReference type="RefSeq" id="WP_128995726.1">
    <property type="nucleotide sequence ID" value="NZ_PDKN01000003.1"/>
</dbReference>
<name>A0A4Q0XUK9_9BACT</name>